<keyword evidence="6" id="KW-1185">Reference proteome</keyword>
<sequence>MEAPQAVHTGASSLLKAVYLSRLRLTRLLLEGGAYINESNELGETPLMLACKSKPTDQQSVSKVKMVQYLLESGADPNIQDKNGKTALMHACLEKAGVDVVSLLLESGADPCLEDHSGSSTLVYAIKAKDKEILKTLMSACKARGKEVIIITTDKQAAGKHMTKQYLNTPPQGSLEPWDHLTSPGQLNSPACASPSDIQLHSSEIGGQDPLNAKTIFSFQDCHGTFNSQPSSPTQTRGMHDRVNKLHLQRLQSEPWLHIPTSFTAQQQVTTLPPMVDLPDINPEEEQAFRVSEAKRLSFAASYYGYHHKEAISLKLASKIASNPDGGRMCRKMSFDSLSLAHSLSNPNLHSKSGAEVTGADREPDKLLPNLAVSSLRNVISRRNFGMDHYSSDSQLAHSSLDDGKLDLEKRAGTSRFSTLMGSQEHLKVTPPAHKTKRPHVGLERRSSGATYLDQVQHLRPGYLPPLSQHALVTHKTGGNIPNVSSSNKPPCSTLTGQKPGLLMRRHSMQTEQIKQLGDFQELFGH</sequence>
<dbReference type="Gene3D" id="1.25.40.20">
    <property type="entry name" value="Ankyrin repeat-containing domain"/>
    <property type="match status" value="1"/>
</dbReference>
<dbReference type="SMART" id="SM00248">
    <property type="entry name" value="ANK"/>
    <property type="match status" value="4"/>
</dbReference>
<feature type="repeat" description="ANK" evidence="4">
    <location>
        <begin position="42"/>
        <end position="82"/>
    </location>
</feature>
<dbReference type="PANTHER" id="PTHR24156:SF1">
    <property type="entry name" value="ANKYRIN REPEAT DOMAIN-CONTAINING PROTEIN 34B"/>
    <property type="match status" value="1"/>
</dbReference>
<feature type="repeat" description="ANK" evidence="4">
    <location>
        <begin position="9"/>
        <end position="41"/>
    </location>
</feature>
<dbReference type="PROSITE" id="PS50088">
    <property type="entry name" value="ANK_REPEAT"/>
    <property type="match status" value="3"/>
</dbReference>
<reference evidence="5" key="3">
    <citation type="submission" date="2025-09" db="UniProtKB">
        <authorList>
            <consortium name="Ensembl"/>
        </authorList>
    </citation>
    <scope>IDENTIFICATION</scope>
</reference>
<dbReference type="InterPro" id="IPR042637">
    <property type="entry name" value="AN34A/B/C"/>
</dbReference>
<comment type="similarity">
    <text evidence="1">Belongs to the ANKRD34 family.</text>
</comment>
<proteinExistence type="inferred from homology"/>
<evidence type="ECO:0008006" key="7">
    <source>
        <dbReference type="Google" id="ProtNLM"/>
    </source>
</evidence>
<name>A0AAY4EA56_9TELE</name>
<evidence type="ECO:0000256" key="3">
    <source>
        <dbReference type="ARBA" id="ARBA00023043"/>
    </source>
</evidence>
<reference evidence="5" key="2">
    <citation type="submission" date="2025-08" db="UniProtKB">
        <authorList>
            <consortium name="Ensembl"/>
        </authorList>
    </citation>
    <scope>IDENTIFICATION</scope>
</reference>
<dbReference type="AlphaFoldDB" id="A0AAY4EA56"/>
<evidence type="ECO:0000256" key="2">
    <source>
        <dbReference type="ARBA" id="ARBA00022737"/>
    </source>
</evidence>
<dbReference type="Proteomes" id="UP000694580">
    <property type="component" value="Chromosome 5"/>
</dbReference>
<dbReference type="PANTHER" id="PTHR24156">
    <property type="entry name" value="ANK_REP_REGION DOMAIN-CONTAINING PROTEIN"/>
    <property type="match status" value="1"/>
</dbReference>
<evidence type="ECO:0000256" key="1">
    <source>
        <dbReference type="ARBA" id="ARBA00010029"/>
    </source>
</evidence>
<keyword evidence="2" id="KW-0677">Repeat</keyword>
<organism evidence="5 6">
    <name type="scientific">Denticeps clupeoides</name>
    <name type="common">denticle herring</name>
    <dbReference type="NCBI Taxonomy" id="299321"/>
    <lineage>
        <taxon>Eukaryota</taxon>
        <taxon>Metazoa</taxon>
        <taxon>Chordata</taxon>
        <taxon>Craniata</taxon>
        <taxon>Vertebrata</taxon>
        <taxon>Euteleostomi</taxon>
        <taxon>Actinopterygii</taxon>
        <taxon>Neopterygii</taxon>
        <taxon>Teleostei</taxon>
        <taxon>Clupei</taxon>
        <taxon>Clupeiformes</taxon>
        <taxon>Denticipitoidei</taxon>
        <taxon>Denticipitidae</taxon>
        <taxon>Denticeps</taxon>
    </lineage>
</organism>
<dbReference type="GeneTree" id="ENSGT00390000012355"/>
<keyword evidence="3 4" id="KW-0040">ANK repeat</keyword>
<dbReference type="PROSITE" id="PS50297">
    <property type="entry name" value="ANK_REP_REGION"/>
    <property type="match status" value="1"/>
</dbReference>
<dbReference type="RefSeq" id="XP_028834737.1">
    <property type="nucleotide sequence ID" value="XM_028978904.1"/>
</dbReference>
<dbReference type="Ensembl" id="ENSDCDT00010065070.1">
    <property type="protein sequence ID" value="ENSDCDP00010054485.1"/>
    <property type="gene ID" value="ENSDCDG00010031484.1"/>
</dbReference>
<dbReference type="SUPFAM" id="SSF48403">
    <property type="entry name" value="Ankyrin repeat"/>
    <property type="match status" value="1"/>
</dbReference>
<feature type="repeat" description="ANK" evidence="4">
    <location>
        <begin position="83"/>
        <end position="116"/>
    </location>
</feature>
<evidence type="ECO:0000256" key="4">
    <source>
        <dbReference type="PROSITE-ProRule" id="PRU00023"/>
    </source>
</evidence>
<protein>
    <recommendedName>
        <fullName evidence="7">Ankyrin repeat domain-containing protein 34B</fullName>
    </recommendedName>
</protein>
<dbReference type="InterPro" id="IPR002110">
    <property type="entry name" value="Ankyrin_rpt"/>
</dbReference>
<evidence type="ECO:0000313" key="5">
    <source>
        <dbReference type="Ensembl" id="ENSDCDP00010054485.1"/>
    </source>
</evidence>
<accession>A0AAY4EA56</accession>
<evidence type="ECO:0000313" key="6">
    <source>
        <dbReference type="Proteomes" id="UP000694580"/>
    </source>
</evidence>
<dbReference type="GeneID" id="114789670"/>
<dbReference type="InterPro" id="IPR036770">
    <property type="entry name" value="Ankyrin_rpt-contain_sf"/>
</dbReference>
<dbReference type="Pfam" id="PF12796">
    <property type="entry name" value="Ank_2"/>
    <property type="match status" value="1"/>
</dbReference>
<gene>
    <name evidence="5" type="primary">ankrd34ba</name>
</gene>
<reference evidence="5 6" key="1">
    <citation type="submission" date="2020-06" db="EMBL/GenBank/DDBJ databases">
        <authorList>
            <consortium name="Wellcome Sanger Institute Data Sharing"/>
        </authorList>
    </citation>
    <scope>NUCLEOTIDE SEQUENCE [LARGE SCALE GENOMIC DNA]</scope>
</reference>